<keyword evidence="3" id="KW-0170">Cobalt</keyword>
<evidence type="ECO:0000313" key="6">
    <source>
        <dbReference type="EMBL" id="GAK53822.1"/>
    </source>
</evidence>
<dbReference type="PROSITE" id="PS51337">
    <property type="entry name" value="B12_BINDING_NTER"/>
    <property type="match status" value="1"/>
</dbReference>
<evidence type="ECO:0000256" key="2">
    <source>
        <dbReference type="ARBA" id="ARBA00022723"/>
    </source>
</evidence>
<name>A0A081BQZ1_9BACT</name>
<sequence>MVLFEEIRQCLIEGDIPGVVEGVSAALEQGMDAEHILNNALISGMTTVGQLFEDGEYFIPEMMMAARSMQEGVALLKPQLIAQNVKPLGKFVIGTVKGDLHDIGKNLVAMMLEGIGFEVIDLGADVAPEKFVEAVKQHEAHFVGISALLTTTMAGMKTCIEALKNAGLRERVIVMVGGSPVSQKYADSIGADIYAADGASAARKAKERMLAN</sequence>
<dbReference type="CDD" id="cd02070">
    <property type="entry name" value="corrinoid_protein_B12-BD"/>
    <property type="match status" value="1"/>
</dbReference>
<dbReference type="GO" id="GO:0046872">
    <property type="term" value="F:metal ion binding"/>
    <property type="evidence" value="ECO:0007669"/>
    <property type="project" value="UniProtKB-KW"/>
</dbReference>
<evidence type="ECO:0000259" key="5">
    <source>
        <dbReference type="PROSITE" id="PS51337"/>
    </source>
</evidence>
<organism evidence="6">
    <name type="scientific">Candidatus Moduliflexus flocculans</name>
    <dbReference type="NCBI Taxonomy" id="1499966"/>
    <lineage>
        <taxon>Bacteria</taxon>
        <taxon>Candidatus Moduliflexota</taxon>
        <taxon>Candidatus Moduliflexia</taxon>
        <taxon>Candidatus Moduliflexales</taxon>
        <taxon>Candidatus Moduliflexaceae</taxon>
    </lineage>
</organism>
<protein>
    <submittedName>
        <fullName evidence="6">Cobalamin B12-binding domain protein</fullName>
    </submittedName>
</protein>
<evidence type="ECO:0000256" key="3">
    <source>
        <dbReference type="ARBA" id="ARBA00023285"/>
    </source>
</evidence>
<keyword evidence="7" id="KW-1185">Reference proteome</keyword>
<dbReference type="InterPro" id="IPR036724">
    <property type="entry name" value="Cobalamin-bd_sf"/>
</dbReference>
<dbReference type="PANTHER" id="PTHR45833:SF1">
    <property type="entry name" value="METHIONINE SYNTHASE"/>
    <property type="match status" value="1"/>
</dbReference>
<dbReference type="SMART" id="SM01018">
    <property type="entry name" value="B12-binding_2"/>
    <property type="match status" value="1"/>
</dbReference>
<evidence type="ECO:0000313" key="7">
    <source>
        <dbReference type="Proteomes" id="UP000030700"/>
    </source>
</evidence>
<keyword evidence="2" id="KW-0479">Metal-binding</keyword>
<proteinExistence type="inferred from homology"/>
<dbReference type="Gene3D" id="3.40.50.280">
    <property type="entry name" value="Cobalamin-binding domain"/>
    <property type="match status" value="1"/>
</dbReference>
<dbReference type="Gene3D" id="1.10.1240.10">
    <property type="entry name" value="Methionine synthase domain"/>
    <property type="match status" value="1"/>
</dbReference>
<gene>
    <name evidence="6" type="ORF">U14_05096</name>
</gene>
<dbReference type="GO" id="GO:0008705">
    <property type="term" value="F:methionine synthase activity"/>
    <property type="evidence" value="ECO:0007669"/>
    <property type="project" value="TreeGrafter"/>
</dbReference>
<dbReference type="HOGENOM" id="CLU_082102_2_0_0"/>
<dbReference type="FunFam" id="3.40.50.280:FF:000003">
    <property type="entry name" value="Dimethylamine methyltransferase corrinoid protein"/>
    <property type="match status" value="1"/>
</dbReference>
<evidence type="ECO:0000256" key="1">
    <source>
        <dbReference type="ARBA" id="ARBA00010854"/>
    </source>
</evidence>
<dbReference type="GO" id="GO:0050667">
    <property type="term" value="P:homocysteine metabolic process"/>
    <property type="evidence" value="ECO:0007669"/>
    <property type="project" value="TreeGrafter"/>
</dbReference>
<dbReference type="Pfam" id="PF02310">
    <property type="entry name" value="B12-binding"/>
    <property type="match status" value="1"/>
</dbReference>
<dbReference type="SUPFAM" id="SSF52242">
    <property type="entry name" value="Cobalamin (vitamin B12)-binding domain"/>
    <property type="match status" value="1"/>
</dbReference>
<dbReference type="STRING" id="1499966.U14_05096"/>
<dbReference type="InterPro" id="IPR050554">
    <property type="entry name" value="Met_Synthase/Corrinoid"/>
</dbReference>
<accession>A0A081BQZ1</accession>
<dbReference type="Proteomes" id="UP000030700">
    <property type="component" value="Unassembled WGS sequence"/>
</dbReference>
<dbReference type="EMBL" id="DF820460">
    <property type="protein sequence ID" value="GAK53822.1"/>
    <property type="molecule type" value="Genomic_DNA"/>
</dbReference>
<dbReference type="GO" id="GO:0031419">
    <property type="term" value="F:cobalamin binding"/>
    <property type="evidence" value="ECO:0007669"/>
    <property type="project" value="InterPro"/>
</dbReference>
<feature type="domain" description="B12-binding N-terminal" evidence="5">
    <location>
        <begin position="1"/>
        <end position="88"/>
    </location>
</feature>
<dbReference type="GO" id="GO:0005829">
    <property type="term" value="C:cytosol"/>
    <property type="evidence" value="ECO:0007669"/>
    <property type="project" value="TreeGrafter"/>
</dbReference>
<dbReference type="PANTHER" id="PTHR45833">
    <property type="entry name" value="METHIONINE SYNTHASE"/>
    <property type="match status" value="1"/>
</dbReference>
<dbReference type="GO" id="GO:0046653">
    <property type="term" value="P:tetrahydrofolate metabolic process"/>
    <property type="evidence" value="ECO:0007669"/>
    <property type="project" value="TreeGrafter"/>
</dbReference>
<dbReference type="SUPFAM" id="SSF47644">
    <property type="entry name" value="Methionine synthase domain"/>
    <property type="match status" value="1"/>
</dbReference>
<dbReference type="InterPro" id="IPR006158">
    <property type="entry name" value="Cobalamin-bd"/>
</dbReference>
<dbReference type="InterPro" id="IPR003759">
    <property type="entry name" value="Cbl-bd_cap"/>
</dbReference>
<comment type="similarity">
    <text evidence="1">Belongs to the methylamine corrinoid protein family.</text>
</comment>
<reference evidence="6" key="1">
    <citation type="journal article" date="2015" name="PeerJ">
        <title>First genomic representation of candidate bacterial phylum KSB3 points to enhanced environmental sensing as a trigger of wastewater bulking.</title>
        <authorList>
            <person name="Sekiguchi Y."/>
            <person name="Ohashi A."/>
            <person name="Parks D.H."/>
            <person name="Yamauchi T."/>
            <person name="Tyson G.W."/>
            <person name="Hugenholtz P."/>
        </authorList>
    </citation>
    <scope>NUCLEOTIDE SEQUENCE [LARGE SCALE GENOMIC DNA]</scope>
</reference>
<dbReference type="AlphaFoldDB" id="A0A081BQZ1"/>
<feature type="domain" description="B12-binding" evidence="4">
    <location>
        <begin position="88"/>
        <end position="212"/>
    </location>
</feature>
<dbReference type="PROSITE" id="PS51332">
    <property type="entry name" value="B12_BINDING"/>
    <property type="match status" value="1"/>
</dbReference>
<dbReference type="Pfam" id="PF02607">
    <property type="entry name" value="B12-binding_2"/>
    <property type="match status" value="1"/>
</dbReference>
<evidence type="ECO:0000259" key="4">
    <source>
        <dbReference type="PROSITE" id="PS51332"/>
    </source>
</evidence>
<dbReference type="InterPro" id="IPR036594">
    <property type="entry name" value="Meth_synthase_dom"/>
</dbReference>